<dbReference type="EMBL" id="DF973831">
    <property type="protein sequence ID" value="GAU40876.1"/>
    <property type="molecule type" value="Genomic_DNA"/>
</dbReference>
<proteinExistence type="predicted"/>
<protein>
    <submittedName>
        <fullName evidence="1">Uncharacterized protein</fullName>
    </submittedName>
</protein>
<sequence length="70" mass="7802">MAVVSENDELFRSGRWHWCGALLRWPESCQWQWSVKMMNCSDLVGGTGVVPTGGCWSGGDWFLSFNNGSS</sequence>
<evidence type="ECO:0000313" key="1">
    <source>
        <dbReference type="EMBL" id="GAU40876.1"/>
    </source>
</evidence>
<gene>
    <name evidence="1" type="ORF">TSUD_40510</name>
</gene>
<reference evidence="2" key="1">
    <citation type="journal article" date="2017" name="Front. Plant Sci.">
        <title>Climate Clever Clovers: New Paradigm to Reduce the Environmental Footprint of Ruminants by Breeding Low Methanogenic Forages Utilizing Haplotype Variation.</title>
        <authorList>
            <person name="Kaur P."/>
            <person name="Appels R."/>
            <person name="Bayer P.E."/>
            <person name="Keeble-Gagnere G."/>
            <person name="Wang J."/>
            <person name="Hirakawa H."/>
            <person name="Shirasawa K."/>
            <person name="Vercoe P."/>
            <person name="Stefanova K."/>
            <person name="Durmic Z."/>
            <person name="Nichols P."/>
            <person name="Revell C."/>
            <person name="Isobe S.N."/>
            <person name="Edwards D."/>
            <person name="Erskine W."/>
        </authorList>
    </citation>
    <scope>NUCLEOTIDE SEQUENCE [LARGE SCALE GENOMIC DNA]</scope>
    <source>
        <strain evidence="2">cv. Daliak</strain>
    </source>
</reference>
<keyword evidence="2" id="KW-1185">Reference proteome</keyword>
<dbReference type="Proteomes" id="UP000242715">
    <property type="component" value="Unassembled WGS sequence"/>
</dbReference>
<evidence type="ECO:0000313" key="2">
    <source>
        <dbReference type="Proteomes" id="UP000242715"/>
    </source>
</evidence>
<dbReference type="AlphaFoldDB" id="A0A2Z6NAV6"/>
<organism evidence="1 2">
    <name type="scientific">Trifolium subterraneum</name>
    <name type="common">Subterranean clover</name>
    <dbReference type="NCBI Taxonomy" id="3900"/>
    <lineage>
        <taxon>Eukaryota</taxon>
        <taxon>Viridiplantae</taxon>
        <taxon>Streptophyta</taxon>
        <taxon>Embryophyta</taxon>
        <taxon>Tracheophyta</taxon>
        <taxon>Spermatophyta</taxon>
        <taxon>Magnoliopsida</taxon>
        <taxon>eudicotyledons</taxon>
        <taxon>Gunneridae</taxon>
        <taxon>Pentapetalae</taxon>
        <taxon>rosids</taxon>
        <taxon>fabids</taxon>
        <taxon>Fabales</taxon>
        <taxon>Fabaceae</taxon>
        <taxon>Papilionoideae</taxon>
        <taxon>50 kb inversion clade</taxon>
        <taxon>NPAAA clade</taxon>
        <taxon>Hologalegina</taxon>
        <taxon>IRL clade</taxon>
        <taxon>Trifolieae</taxon>
        <taxon>Trifolium</taxon>
    </lineage>
</organism>
<accession>A0A2Z6NAV6</accession>
<name>A0A2Z6NAV6_TRISU</name>